<keyword evidence="4" id="KW-1185">Reference proteome</keyword>
<dbReference type="RefSeq" id="WP_099148874.1">
    <property type="nucleotide sequence ID" value="NZ_PDUD01000006.1"/>
</dbReference>
<evidence type="ECO:0000256" key="1">
    <source>
        <dbReference type="SAM" id="SignalP"/>
    </source>
</evidence>
<evidence type="ECO:0000313" key="4">
    <source>
        <dbReference type="Proteomes" id="UP000223913"/>
    </source>
</evidence>
<dbReference type="AlphaFoldDB" id="A0A2D0NGZ5"/>
<dbReference type="Proteomes" id="UP000223913">
    <property type="component" value="Unassembled WGS sequence"/>
</dbReference>
<feature type="signal peptide" evidence="1">
    <location>
        <begin position="1"/>
        <end position="22"/>
    </location>
</feature>
<keyword evidence="1" id="KW-0732">Signal</keyword>
<proteinExistence type="predicted"/>
<evidence type="ECO:0000313" key="3">
    <source>
        <dbReference type="EMBL" id="PHN07765.1"/>
    </source>
</evidence>
<dbReference type="InterPro" id="IPR025665">
    <property type="entry name" value="Beta-barrel_OMP_2"/>
</dbReference>
<sequence>MKIVKTLITGLFLFMMLTGNYAQETYFDIILNYSPTNFNYGDSEALLKDYKKNLGGIQVGAGFQGGITKNFSLVSELYFMMKGAGLEAGNPLTTNESKIRLFTVEMPVLARVHFRGIYLNAGPTLGYNIGGKVKVEGSEEVPREYYNISFDGSEGAYKRWDAGVQFGGGYEFKVKNTRVAIDARYQYGLTNVYQSGERYNRNFTWNITLSKAWKSNPLAKKQ</sequence>
<protein>
    <recommendedName>
        <fullName evidence="2">Outer membrane protein beta-barrel domain-containing protein</fullName>
    </recommendedName>
</protein>
<accession>A0A2D0NGZ5</accession>
<dbReference type="OrthoDB" id="949314at2"/>
<dbReference type="EMBL" id="PDUD01000006">
    <property type="protein sequence ID" value="PHN07765.1"/>
    <property type="molecule type" value="Genomic_DNA"/>
</dbReference>
<name>A0A2D0NGZ5_FLAN2</name>
<gene>
    <name evidence="3" type="ORF">CRP01_04800</name>
</gene>
<organism evidence="3 4">
    <name type="scientific">Flavilitoribacter nigricans (strain ATCC 23147 / DSM 23189 / NBRC 102662 / NCIMB 1420 / SS-2)</name>
    <name type="common">Lewinella nigricans</name>
    <dbReference type="NCBI Taxonomy" id="1122177"/>
    <lineage>
        <taxon>Bacteria</taxon>
        <taxon>Pseudomonadati</taxon>
        <taxon>Bacteroidota</taxon>
        <taxon>Saprospiria</taxon>
        <taxon>Saprospirales</taxon>
        <taxon>Lewinellaceae</taxon>
        <taxon>Flavilitoribacter</taxon>
    </lineage>
</organism>
<comment type="caution">
    <text evidence="3">The sequence shown here is derived from an EMBL/GenBank/DDBJ whole genome shotgun (WGS) entry which is preliminary data.</text>
</comment>
<reference evidence="3 4" key="1">
    <citation type="submission" date="2017-10" db="EMBL/GenBank/DDBJ databases">
        <title>The draft genome sequence of Lewinella nigricans NBRC 102662.</title>
        <authorList>
            <person name="Wang K."/>
        </authorList>
    </citation>
    <scope>NUCLEOTIDE SEQUENCE [LARGE SCALE GENOMIC DNA]</scope>
    <source>
        <strain evidence="3 4">NBRC 102662</strain>
    </source>
</reference>
<evidence type="ECO:0000259" key="2">
    <source>
        <dbReference type="Pfam" id="PF13568"/>
    </source>
</evidence>
<feature type="chain" id="PRO_5013265799" description="Outer membrane protein beta-barrel domain-containing protein" evidence="1">
    <location>
        <begin position="23"/>
        <end position="222"/>
    </location>
</feature>
<dbReference type="Pfam" id="PF13568">
    <property type="entry name" value="OMP_b-brl_2"/>
    <property type="match status" value="1"/>
</dbReference>
<feature type="domain" description="Outer membrane protein beta-barrel" evidence="2">
    <location>
        <begin position="46"/>
        <end position="193"/>
    </location>
</feature>